<dbReference type="Proteomes" id="UP001055879">
    <property type="component" value="Linkage Group LG06"/>
</dbReference>
<organism evidence="1 2">
    <name type="scientific">Arctium lappa</name>
    <name type="common">Greater burdock</name>
    <name type="synonym">Lappa major</name>
    <dbReference type="NCBI Taxonomy" id="4217"/>
    <lineage>
        <taxon>Eukaryota</taxon>
        <taxon>Viridiplantae</taxon>
        <taxon>Streptophyta</taxon>
        <taxon>Embryophyta</taxon>
        <taxon>Tracheophyta</taxon>
        <taxon>Spermatophyta</taxon>
        <taxon>Magnoliopsida</taxon>
        <taxon>eudicotyledons</taxon>
        <taxon>Gunneridae</taxon>
        <taxon>Pentapetalae</taxon>
        <taxon>asterids</taxon>
        <taxon>campanulids</taxon>
        <taxon>Asterales</taxon>
        <taxon>Asteraceae</taxon>
        <taxon>Carduoideae</taxon>
        <taxon>Cardueae</taxon>
        <taxon>Arctiinae</taxon>
        <taxon>Arctium</taxon>
    </lineage>
</organism>
<name>A0ACB9BBR9_ARCLA</name>
<protein>
    <submittedName>
        <fullName evidence="1">Uncharacterized protein</fullName>
    </submittedName>
</protein>
<dbReference type="EMBL" id="CM042052">
    <property type="protein sequence ID" value="KAI3719487.1"/>
    <property type="molecule type" value="Genomic_DNA"/>
</dbReference>
<reference evidence="2" key="1">
    <citation type="journal article" date="2022" name="Mol. Ecol. Resour.">
        <title>The genomes of chicory, endive, great burdock and yacon provide insights into Asteraceae palaeo-polyploidization history and plant inulin production.</title>
        <authorList>
            <person name="Fan W."/>
            <person name="Wang S."/>
            <person name="Wang H."/>
            <person name="Wang A."/>
            <person name="Jiang F."/>
            <person name="Liu H."/>
            <person name="Zhao H."/>
            <person name="Xu D."/>
            <person name="Zhang Y."/>
        </authorList>
    </citation>
    <scope>NUCLEOTIDE SEQUENCE [LARGE SCALE GENOMIC DNA]</scope>
    <source>
        <strain evidence="2">cv. Niubang</strain>
    </source>
</reference>
<gene>
    <name evidence="1" type="ORF">L6452_20387</name>
</gene>
<evidence type="ECO:0000313" key="2">
    <source>
        <dbReference type="Proteomes" id="UP001055879"/>
    </source>
</evidence>
<accession>A0ACB9BBR9</accession>
<comment type="caution">
    <text evidence="1">The sequence shown here is derived from an EMBL/GenBank/DDBJ whole genome shotgun (WGS) entry which is preliminary data.</text>
</comment>
<sequence>MLLDGGGRSCKYGGRGRGQGEEEGKKLKCIGILLDGRSGNGGGGSWETRKWREFADEDEYHACVADKRRLVGKGCKLVGCGSAVPTLEVSNDDLSKIVDTDDEWISVRTGIRNRRLLIGLAVEASEKALEMADVDPNDVDLVLLCTSTPDDLFGSAPQIASFAIRTGNGLLLKGGKEARRSNAILHKKRRHGNRQSWAEAIRACPKVSMVGTRTTMGITGRRPTCWLLLPL</sequence>
<keyword evidence="2" id="KW-1185">Reference proteome</keyword>
<proteinExistence type="predicted"/>
<reference evidence="1 2" key="2">
    <citation type="journal article" date="2022" name="Mol. Ecol. Resour.">
        <title>The genomes of chicory, endive, great burdock and yacon provide insights into Asteraceae paleo-polyploidization history and plant inulin production.</title>
        <authorList>
            <person name="Fan W."/>
            <person name="Wang S."/>
            <person name="Wang H."/>
            <person name="Wang A."/>
            <person name="Jiang F."/>
            <person name="Liu H."/>
            <person name="Zhao H."/>
            <person name="Xu D."/>
            <person name="Zhang Y."/>
        </authorList>
    </citation>
    <scope>NUCLEOTIDE SEQUENCE [LARGE SCALE GENOMIC DNA]</scope>
    <source>
        <strain evidence="2">cv. Niubang</strain>
    </source>
</reference>
<evidence type="ECO:0000313" key="1">
    <source>
        <dbReference type="EMBL" id="KAI3719487.1"/>
    </source>
</evidence>